<proteinExistence type="predicted"/>
<keyword evidence="3" id="KW-1185">Reference proteome</keyword>
<accession>A0A010YQ27</accession>
<evidence type="ECO:0000313" key="2">
    <source>
        <dbReference type="EMBL" id="EXG82265.1"/>
    </source>
</evidence>
<protein>
    <submittedName>
        <fullName evidence="2">Lysophospholipase</fullName>
    </submittedName>
</protein>
<evidence type="ECO:0000259" key="1">
    <source>
        <dbReference type="Pfam" id="PF12697"/>
    </source>
</evidence>
<dbReference type="GO" id="GO:0003824">
    <property type="term" value="F:catalytic activity"/>
    <property type="evidence" value="ECO:0007669"/>
    <property type="project" value="UniProtKB-ARBA"/>
</dbReference>
<feature type="domain" description="AB hydrolase-1" evidence="1">
    <location>
        <begin position="8"/>
        <end position="255"/>
    </location>
</feature>
<dbReference type="SUPFAM" id="SSF53474">
    <property type="entry name" value="alpha/beta-Hydrolases"/>
    <property type="match status" value="1"/>
</dbReference>
<dbReference type="Gene3D" id="3.40.50.1820">
    <property type="entry name" value="alpha/beta hydrolase"/>
    <property type="match status" value="1"/>
</dbReference>
<dbReference type="Pfam" id="PF12697">
    <property type="entry name" value="Abhydrolase_6"/>
    <property type="match status" value="1"/>
</dbReference>
<dbReference type="Proteomes" id="UP000021053">
    <property type="component" value="Unassembled WGS sequence"/>
</dbReference>
<dbReference type="InterPro" id="IPR050228">
    <property type="entry name" value="Carboxylesterase_BioH"/>
</dbReference>
<organism evidence="2 3">
    <name type="scientific">Cryptosporangium arvum DSM 44712</name>
    <dbReference type="NCBI Taxonomy" id="927661"/>
    <lineage>
        <taxon>Bacteria</taxon>
        <taxon>Bacillati</taxon>
        <taxon>Actinomycetota</taxon>
        <taxon>Actinomycetes</taxon>
        <taxon>Cryptosporangiales</taxon>
        <taxon>Cryptosporangiaceae</taxon>
        <taxon>Cryptosporangium</taxon>
    </lineage>
</organism>
<dbReference type="RefSeq" id="WP_035863545.1">
    <property type="nucleotide sequence ID" value="NZ_KK073874.1"/>
</dbReference>
<name>A0A010YQ27_9ACTN</name>
<reference evidence="2 3" key="1">
    <citation type="submission" date="2013-07" db="EMBL/GenBank/DDBJ databases">
        <authorList>
            <consortium name="DOE Joint Genome Institute"/>
            <person name="Eisen J."/>
            <person name="Huntemann M."/>
            <person name="Han J."/>
            <person name="Chen A."/>
            <person name="Kyrpides N."/>
            <person name="Mavromatis K."/>
            <person name="Markowitz V."/>
            <person name="Palaniappan K."/>
            <person name="Ivanova N."/>
            <person name="Schaumberg A."/>
            <person name="Pati A."/>
            <person name="Liolios K."/>
            <person name="Nordberg H.P."/>
            <person name="Cantor M.N."/>
            <person name="Hua S.X."/>
            <person name="Woyke T."/>
        </authorList>
    </citation>
    <scope>NUCLEOTIDE SEQUENCE [LARGE SCALE GENOMIC DNA]</scope>
    <source>
        <strain evidence="2 3">DSM 44712</strain>
    </source>
</reference>
<dbReference type="PANTHER" id="PTHR43194:SF5">
    <property type="entry name" value="PIMELOYL-[ACYL-CARRIER PROTEIN] METHYL ESTER ESTERASE"/>
    <property type="match status" value="1"/>
</dbReference>
<gene>
    <name evidence="2" type="ORF">CryarDRAFT_3430</name>
</gene>
<evidence type="ECO:0000313" key="3">
    <source>
        <dbReference type="Proteomes" id="UP000021053"/>
    </source>
</evidence>
<sequence length="269" mass="29067">MTAPGIPVVFIHGLWIHSSSWTPWVELFHAAGYQPIAPGWPGDGETVADTRARPGRLAGVGLEDIATHYRGIIEDLDRPPIVIGHSVGGTVVQKLNLTSDLCAAVVLNPAPIKGVRALPLAQLRSSFPVLRSPGNQKRVIALSAEQFRYGFGNTLTADESDELHERFAIPGPGRPLFEVATSNFRSSSPAAVDTRTGQRAPLLFVSAERDHTVPDVVTRAAHRLYRDSPAVADLIQLPGRGHSAPFDHGWADVADQVESWVKRQVVSHA</sequence>
<dbReference type="PANTHER" id="PTHR43194">
    <property type="entry name" value="HYDROLASE ALPHA/BETA FOLD FAMILY"/>
    <property type="match status" value="1"/>
</dbReference>
<dbReference type="HOGENOM" id="CLU_051715_3_1_11"/>
<dbReference type="EMBL" id="JFBT01000001">
    <property type="protein sequence ID" value="EXG82265.1"/>
    <property type="molecule type" value="Genomic_DNA"/>
</dbReference>
<dbReference type="InterPro" id="IPR029058">
    <property type="entry name" value="AB_hydrolase_fold"/>
</dbReference>
<dbReference type="AlphaFoldDB" id="A0A010YQ27"/>
<dbReference type="OrthoDB" id="3810256at2"/>
<dbReference type="InterPro" id="IPR000073">
    <property type="entry name" value="AB_hydrolase_1"/>
</dbReference>
<dbReference type="PATRIC" id="fig|927661.3.peg.3389"/>
<comment type="caution">
    <text evidence="2">The sequence shown here is derived from an EMBL/GenBank/DDBJ whole genome shotgun (WGS) entry which is preliminary data.</text>
</comment>